<dbReference type="Proteomes" id="UP000663292">
    <property type="component" value="Chromosome"/>
</dbReference>
<dbReference type="EMBL" id="CP064791">
    <property type="protein sequence ID" value="QSG14622.1"/>
    <property type="molecule type" value="Genomic_DNA"/>
</dbReference>
<gene>
    <name evidence="1" type="ORF">HSEST_1088</name>
</gene>
<evidence type="ECO:0000313" key="1">
    <source>
        <dbReference type="EMBL" id="QSG14622.1"/>
    </source>
</evidence>
<dbReference type="AlphaFoldDB" id="A0A897NPB9"/>
<evidence type="ECO:0000313" key="2">
    <source>
        <dbReference type="Proteomes" id="UP000663292"/>
    </source>
</evidence>
<sequence length="52" mass="5491">MIHLLDGDFLDVRGALLEQDAVAAVRTADAAVGIQFDVALAARTLVAHICML</sequence>
<accession>A0A897NPB9</accession>
<name>A0A897NPB9_9EURY</name>
<organism evidence="1 2">
    <name type="scientific">Halapricum desulfuricans</name>
    <dbReference type="NCBI Taxonomy" id="2841257"/>
    <lineage>
        <taxon>Archaea</taxon>
        <taxon>Methanobacteriati</taxon>
        <taxon>Methanobacteriota</taxon>
        <taxon>Stenosarchaea group</taxon>
        <taxon>Halobacteria</taxon>
        <taxon>Halobacteriales</taxon>
        <taxon>Haloarculaceae</taxon>
        <taxon>Halapricum</taxon>
    </lineage>
</organism>
<protein>
    <submittedName>
        <fullName evidence="1">Uncharacterized protein</fullName>
    </submittedName>
</protein>
<reference evidence="1 2" key="1">
    <citation type="submission" date="2020-11" db="EMBL/GenBank/DDBJ databases">
        <title>Carbohydrate-dependent, anaerobic sulfur respiration: A novel catabolism in halophilic archaea.</title>
        <authorList>
            <person name="Sorokin D.Y."/>
            <person name="Messina E."/>
            <person name="Smedile F."/>
            <person name="La Cono V."/>
            <person name="Hallsworth J.E."/>
            <person name="Yakimov M.M."/>
        </authorList>
    </citation>
    <scope>NUCLEOTIDE SEQUENCE [LARGE SCALE GENOMIC DNA]</scope>
    <source>
        <strain evidence="1 2">HSR-Est</strain>
    </source>
</reference>
<keyword evidence="2" id="KW-1185">Reference proteome</keyword>
<proteinExistence type="predicted"/>